<evidence type="ECO:0000313" key="2">
    <source>
        <dbReference type="EMBL" id="KAG0561664.1"/>
    </source>
</evidence>
<sequence>MVWTLKRILLLCGEVSNSIARVFTGHREASDDSSTKIRSKMVQFKVNDVKPDKEWVKRLVTQATNGEQQAKELAGAKRIEGFSHRQGVTFVNNFLGTKNPLLSAVYLAFSHHLPLVLTPDVIWNTIMQGVSTHVSQDPEKHRHVFVSHQGKKVLSVRDDSLRRGAPDNDWGRPTCQFPPLIAENLSGKAALQALNTQFSTTDDMARVAHAMVFMDVVKSYFEYRICTMCGIPSIELTGTKEDWQHLRSALGLLDELDLTPWRTQLDSILTHFEGAFDNKVEQSFWNDIFLEHGAFGSGGVTTISGWIGALFLYVNKQLNPVALGQGTKLRLDPVDFPSGLSETPFTWEYFGTEYPMLLRGGLVGVTLDQSTHAVAPQLGWLVTEAADDPSLQKNMYDY</sequence>
<keyword evidence="1" id="KW-0732">Signal</keyword>
<dbReference type="EMBL" id="CM026430">
    <property type="protein sequence ID" value="KAG0561664.1"/>
    <property type="molecule type" value="Genomic_DNA"/>
</dbReference>
<feature type="chain" id="PRO_5035781935" evidence="1">
    <location>
        <begin position="21"/>
        <end position="398"/>
    </location>
</feature>
<dbReference type="AlphaFoldDB" id="A0A8T0GU32"/>
<evidence type="ECO:0000256" key="1">
    <source>
        <dbReference type="SAM" id="SignalP"/>
    </source>
</evidence>
<dbReference type="PANTHER" id="PTHR31252">
    <property type="entry name" value="DUF4419 DOMAIN-CONTAINING PROTEIN"/>
    <property type="match status" value="1"/>
</dbReference>
<keyword evidence="3" id="KW-1185">Reference proteome</keyword>
<dbReference type="PANTHER" id="PTHR31252:SF11">
    <property type="entry name" value="DUF4419 DOMAIN-CONTAINING PROTEIN"/>
    <property type="match status" value="1"/>
</dbReference>
<accession>A0A8T0GU32</accession>
<proteinExistence type="predicted"/>
<comment type="caution">
    <text evidence="2">The sequence shown here is derived from an EMBL/GenBank/DDBJ whole genome shotgun (WGS) entry which is preliminary data.</text>
</comment>
<organism evidence="2 3">
    <name type="scientific">Ceratodon purpureus</name>
    <name type="common">Fire moss</name>
    <name type="synonym">Dicranum purpureum</name>
    <dbReference type="NCBI Taxonomy" id="3225"/>
    <lineage>
        <taxon>Eukaryota</taxon>
        <taxon>Viridiplantae</taxon>
        <taxon>Streptophyta</taxon>
        <taxon>Embryophyta</taxon>
        <taxon>Bryophyta</taxon>
        <taxon>Bryophytina</taxon>
        <taxon>Bryopsida</taxon>
        <taxon>Dicranidae</taxon>
        <taxon>Pseudoditrichales</taxon>
        <taxon>Ditrichaceae</taxon>
        <taxon>Ceratodon</taxon>
    </lineage>
</organism>
<evidence type="ECO:0000313" key="3">
    <source>
        <dbReference type="Proteomes" id="UP000822688"/>
    </source>
</evidence>
<gene>
    <name evidence="2" type="ORF">KC19_9G082200</name>
</gene>
<feature type="signal peptide" evidence="1">
    <location>
        <begin position="1"/>
        <end position="20"/>
    </location>
</feature>
<dbReference type="InterPro" id="IPR025533">
    <property type="entry name" value="DUF4419"/>
</dbReference>
<dbReference type="Proteomes" id="UP000822688">
    <property type="component" value="Chromosome 9"/>
</dbReference>
<reference evidence="2" key="1">
    <citation type="submission" date="2020-06" db="EMBL/GenBank/DDBJ databases">
        <title>WGS assembly of Ceratodon purpureus strain R40.</title>
        <authorList>
            <person name="Carey S.B."/>
            <person name="Jenkins J."/>
            <person name="Shu S."/>
            <person name="Lovell J.T."/>
            <person name="Sreedasyam A."/>
            <person name="Maumus F."/>
            <person name="Tiley G.P."/>
            <person name="Fernandez-Pozo N."/>
            <person name="Barry K."/>
            <person name="Chen C."/>
            <person name="Wang M."/>
            <person name="Lipzen A."/>
            <person name="Daum C."/>
            <person name="Saski C.A."/>
            <person name="Payton A.C."/>
            <person name="Mcbreen J.C."/>
            <person name="Conrad R.E."/>
            <person name="Kollar L.M."/>
            <person name="Olsson S."/>
            <person name="Huttunen S."/>
            <person name="Landis J.B."/>
            <person name="Wickett N.J."/>
            <person name="Johnson M.G."/>
            <person name="Rensing S.A."/>
            <person name="Grimwood J."/>
            <person name="Schmutz J."/>
            <person name="Mcdaniel S.F."/>
        </authorList>
    </citation>
    <scope>NUCLEOTIDE SEQUENCE</scope>
    <source>
        <strain evidence="2">R40</strain>
    </source>
</reference>
<name>A0A8T0GU32_CERPU</name>
<dbReference type="Pfam" id="PF14388">
    <property type="entry name" value="DUF4419"/>
    <property type="match status" value="1"/>
</dbReference>
<protein>
    <submittedName>
        <fullName evidence="2">Uncharacterized protein</fullName>
    </submittedName>
</protein>